<dbReference type="GO" id="GO:0005945">
    <property type="term" value="C:6-phosphofructokinase complex"/>
    <property type="evidence" value="ECO:0007669"/>
    <property type="project" value="TreeGrafter"/>
</dbReference>
<dbReference type="GO" id="GO:0003872">
    <property type="term" value="F:6-phosphofructokinase activity"/>
    <property type="evidence" value="ECO:0007669"/>
    <property type="project" value="UniProtKB-EC"/>
</dbReference>
<evidence type="ECO:0000256" key="3">
    <source>
        <dbReference type="ARBA" id="ARBA00022777"/>
    </source>
</evidence>
<comment type="catalytic activity">
    <reaction evidence="5">
        <text>beta-D-fructose 6-phosphate + ATP = beta-D-fructose 1,6-bisphosphate + ADP + H(+)</text>
        <dbReference type="Rhea" id="RHEA:16109"/>
        <dbReference type="ChEBI" id="CHEBI:15378"/>
        <dbReference type="ChEBI" id="CHEBI:30616"/>
        <dbReference type="ChEBI" id="CHEBI:32966"/>
        <dbReference type="ChEBI" id="CHEBI:57634"/>
        <dbReference type="ChEBI" id="CHEBI:456216"/>
        <dbReference type="EC" id="2.7.1.11"/>
    </reaction>
</comment>
<evidence type="ECO:0000313" key="8">
    <source>
        <dbReference type="Proteomes" id="UP001458880"/>
    </source>
</evidence>
<dbReference type="Pfam" id="PF00365">
    <property type="entry name" value="PFK"/>
    <property type="match status" value="1"/>
</dbReference>
<accession>A0AAW1MD37</accession>
<keyword evidence="8" id="KW-1185">Reference proteome</keyword>
<dbReference type="GO" id="GO:0016208">
    <property type="term" value="F:AMP binding"/>
    <property type="evidence" value="ECO:0007669"/>
    <property type="project" value="TreeGrafter"/>
</dbReference>
<feature type="domain" description="Phosphofructokinase" evidence="6">
    <location>
        <begin position="2"/>
        <end position="32"/>
    </location>
</feature>
<evidence type="ECO:0000256" key="1">
    <source>
        <dbReference type="ARBA" id="ARBA00022679"/>
    </source>
</evidence>
<evidence type="ECO:0000313" key="7">
    <source>
        <dbReference type="EMBL" id="KAK9744024.1"/>
    </source>
</evidence>
<dbReference type="InterPro" id="IPR035966">
    <property type="entry name" value="PKF_sf"/>
</dbReference>
<reference evidence="7 8" key="1">
    <citation type="journal article" date="2024" name="BMC Genomics">
        <title>De novo assembly and annotation of Popillia japonica's genome with initial clues to its potential as an invasive pest.</title>
        <authorList>
            <person name="Cucini C."/>
            <person name="Boschi S."/>
            <person name="Funari R."/>
            <person name="Cardaioli E."/>
            <person name="Iannotti N."/>
            <person name="Marturano G."/>
            <person name="Paoli F."/>
            <person name="Bruttini M."/>
            <person name="Carapelli A."/>
            <person name="Frati F."/>
            <person name="Nardi F."/>
        </authorList>
    </citation>
    <scope>NUCLEOTIDE SEQUENCE [LARGE SCALE GENOMIC DNA]</scope>
    <source>
        <strain evidence="7">DMR45628</strain>
    </source>
</reference>
<dbReference type="Gene3D" id="3.40.50.460">
    <property type="entry name" value="Phosphofructokinase domain"/>
    <property type="match status" value="1"/>
</dbReference>
<dbReference type="GO" id="GO:0030388">
    <property type="term" value="P:fructose 1,6-bisphosphate metabolic process"/>
    <property type="evidence" value="ECO:0007669"/>
    <property type="project" value="TreeGrafter"/>
</dbReference>
<keyword evidence="2" id="KW-0479">Metal-binding</keyword>
<dbReference type="GO" id="GO:0042802">
    <property type="term" value="F:identical protein binding"/>
    <property type="evidence" value="ECO:0007669"/>
    <property type="project" value="TreeGrafter"/>
</dbReference>
<name>A0AAW1MD37_POPJA</name>
<organism evidence="7 8">
    <name type="scientific">Popillia japonica</name>
    <name type="common">Japanese beetle</name>
    <dbReference type="NCBI Taxonomy" id="7064"/>
    <lineage>
        <taxon>Eukaryota</taxon>
        <taxon>Metazoa</taxon>
        <taxon>Ecdysozoa</taxon>
        <taxon>Arthropoda</taxon>
        <taxon>Hexapoda</taxon>
        <taxon>Insecta</taxon>
        <taxon>Pterygota</taxon>
        <taxon>Neoptera</taxon>
        <taxon>Endopterygota</taxon>
        <taxon>Coleoptera</taxon>
        <taxon>Polyphaga</taxon>
        <taxon>Scarabaeiformia</taxon>
        <taxon>Scarabaeidae</taxon>
        <taxon>Rutelinae</taxon>
        <taxon>Popillia</taxon>
    </lineage>
</organism>
<dbReference type="GO" id="GO:0046872">
    <property type="term" value="F:metal ion binding"/>
    <property type="evidence" value="ECO:0007669"/>
    <property type="project" value="UniProtKB-KW"/>
</dbReference>
<keyword evidence="4" id="KW-0460">Magnesium</keyword>
<comment type="caution">
    <text evidence="7">The sequence shown here is derived from an EMBL/GenBank/DDBJ whole genome shotgun (WGS) entry which is preliminary data.</text>
</comment>
<dbReference type="GO" id="GO:0006002">
    <property type="term" value="P:fructose 6-phosphate metabolic process"/>
    <property type="evidence" value="ECO:0007669"/>
    <property type="project" value="TreeGrafter"/>
</dbReference>
<dbReference type="InterPro" id="IPR000023">
    <property type="entry name" value="Phosphofructokinase_dom"/>
</dbReference>
<sequence>MNVLGHMQQGASPSPFDRNMATKMGIKASQWISDQVKSNLSGDGTVNATGSESAALLGVVRRHYTFTSLSELKNQADFELRMPKEQWWLKLRPLLRILAKHDSTYEEERLYVREETS</sequence>
<dbReference type="GO" id="GO:0061621">
    <property type="term" value="P:canonical glycolysis"/>
    <property type="evidence" value="ECO:0007669"/>
    <property type="project" value="TreeGrafter"/>
</dbReference>
<dbReference type="SUPFAM" id="SSF53784">
    <property type="entry name" value="Phosphofructokinase"/>
    <property type="match status" value="1"/>
</dbReference>
<keyword evidence="3" id="KW-0418">Kinase</keyword>
<keyword evidence="1" id="KW-0808">Transferase</keyword>
<dbReference type="Gene3D" id="3.40.50.450">
    <property type="match status" value="1"/>
</dbReference>
<dbReference type="Proteomes" id="UP001458880">
    <property type="component" value="Unassembled WGS sequence"/>
</dbReference>
<dbReference type="PANTHER" id="PTHR13697">
    <property type="entry name" value="PHOSPHOFRUCTOKINASE"/>
    <property type="match status" value="1"/>
</dbReference>
<dbReference type="AlphaFoldDB" id="A0AAW1MD37"/>
<protein>
    <submittedName>
        <fullName evidence="7">Phosphofructokinase</fullName>
    </submittedName>
</protein>
<gene>
    <name evidence="7" type="ORF">QE152_g8109</name>
</gene>
<dbReference type="EMBL" id="JASPKY010000063">
    <property type="protein sequence ID" value="KAK9744024.1"/>
    <property type="molecule type" value="Genomic_DNA"/>
</dbReference>
<dbReference type="GO" id="GO:0048029">
    <property type="term" value="F:monosaccharide binding"/>
    <property type="evidence" value="ECO:0007669"/>
    <property type="project" value="TreeGrafter"/>
</dbReference>
<evidence type="ECO:0000259" key="6">
    <source>
        <dbReference type="Pfam" id="PF00365"/>
    </source>
</evidence>
<dbReference type="GO" id="GO:0070095">
    <property type="term" value="F:fructose-6-phosphate binding"/>
    <property type="evidence" value="ECO:0007669"/>
    <property type="project" value="TreeGrafter"/>
</dbReference>
<proteinExistence type="predicted"/>
<evidence type="ECO:0000256" key="4">
    <source>
        <dbReference type="ARBA" id="ARBA00022842"/>
    </source>
</evidence>
<dbReference type="PANTHER" id="PTHR13697:SF4">
    <property type="entry name" value="ATP-DEPENDENT 6-PHOSPHOFRUCTOKINASE"/>
    <property type="match status" value="1"/>
</dbReference>
<evidence type="ECO:0000256" key="2">
    <source>
        <dbReference type="ARBA" id="ARBA00022723"/>
    </source>
</evidence>
<evidence type="ECO:0000256" key="5">
    <source>
        <dbReference type="ARBA" id="ARBA00048070"/>
    </source>
</evidence>
<dbReference type="GO" id="GO:0005524">
    <property type="term" value="F:ATP binding"/>
    <property type="evidence" value="ECO:0007669"/>
    <property type="project" value="TreeGrafter"/>
</dbReference>